<evidence type="ECO:0000256" key="9">
    <source>
        <dbReference type="PIRSR" id="PIRSR001589-2"/>
    </source>
</evidence>
<dbReference type="InterPro" id="IPR017932">
    <property type="entry name" value="GATase_2_dom"/>
</dbReference>
<dbReference type="PANTHER" id="PTHR43284">
    <property type="entry name" value="ASPARAGINE SYNTHETASE (GLUTAMINE-HYDROLYZING)"/>
    <property type="match status" value="1"/>
</dbReference>
<dbReference type="NCBIfam" id="TIGR01536">
    <property type="entry name" value="asn_synth_AEB"/>
    <property type="match status" value="1"/>
</dbReference>
<evidence type="ECO:0000256" key="10">
    <source>
        <dbReference type="PIRSR" id="PIRSR001589-3"/>
    </source>
</evidence>
<dbReference type="Pfam" id="PF00733">
    <property type="entry name" value="Asn_synthase"/>
    <property type="match status" value="1"/>
</dbReference>
<comment type="similarity">
    <text evidence="2">Belongs to the asparagine synthetase family.</text>
</comment>
<feature type="binding site" evidence="9">
    <location>
        <position position="280"/>
    </location>
    <ligand>
        <name>ATP</name>
        <dbReference type="ChEBI" id="CHEBI:30616"/>
    </ligand>
</feature>
<comment type="pathway">
    <text evidence="1">Amino-acid biosynthesis; L-asparagine biosynthesis; L-asparagine from L-aspartate (L-Gln route): step 1/1.</text>
</comment>
<dbReference type="CDD" id="cd00712">
    <property type="entry name" value="AsnB"/>
    <property type="match status" value="1"/>
</dbReference>
<protein>
    <recommendedName>
        <fullName evidence="3">asparagine synthase (glutamine-hydrolyzing)</fullName>
        <ecNumber evidence="3">6.3.5.4</ecNumber>
    </recommendedName>
</protein>
<name>A0A2A2T4Y6_9BURK</name>
<dbReference type="PIRSF" id="PIRSF001589">
    <property type="entry name" value="Asn_synthetase_glu-h"/>
    <property type="match status" value="1"/>
</dbReference>
<feature type="domain" description="Glutamine amidotransferase type-2" evidence="11">
    <location>
        <begin position="2"/>
        <end position="216"/>
    </location>
</feature>
<gene>
    <name evidence="12" type="primary">asnB</name>
    <name evidence="12" type="ORF">CLI92_07725</name>
</gene>
<dbReference type="SUPFAM" id="SSF56235">
    <property type="entry name" value="N-terminal nucleophile aminohydrolases (Ntn hydrolases)"/>
    <property type="match status" value="1"/>
</dbReference>
<dbReference type="RefSeq" id="WP_095542261.1">
    <property type="nucleotide sequence ID" value="NZ_NSJC01000006.1"/>
</dbReference>
<evidence type="ECO:0000256" key="8">
    <source>
        <dbReference type="PIRSR" id="PIRSR001589-1"/>
    </source>
</evidence>
<dbReference type="GO" id="GO:0005829">
    <property type="term" value="C:cytosol"/>
    <property type="evidence" value="ECO:0007669"/>
    <property type="project" value="TreeGrafter"/>
</dbReference>
<dbReference type="Proteomes" id="UP000217780">
    <property type="component" value="Unassembled WGS sequence"/>
</dbReference>
<dbReference type="GO" id="GO:0006529">
    <property type="term" value="P:asparagine biosynthetic process"/>
    <property type="evidence" value="ECO:0007669"/>
    <property type="project" value="UniProtKB-KW"/>
</dbReference>
<evidence type="ECO:0000256" key="1">
    <source>
        <dbReference type="ARBA" id="ARBA00005187"/>
    </source>
</evidence>
<evidence type="ECO:0000313" key="13">
    <source>
        <dbReference type="Proteomes" id="UP000217780"/>
    </source>
</evidence>
<keyword evidence="8" id="KW-0028">Amino-acid biosynthesis</keyword>
<proteinExistence type="inferred from homology"/>
<feature type="active site" description="For GATase activity" evidence="8">
    <location>
        <position position="2"/>
    </location>
</feature>
<dbReference type="Gene3D" id="3.60.20.10">
    <property type="entry name" value="Glutamine Phosphoribosylpyrophosphate, subunit 1, domain 1"/>
    <property type="match status" value="1"/>
</dbReference>
<evidence type="ECO:0000256" key="3">
    <source>
        <dbReference type="ARBA" id="ARBA00012737"/>
    </source>
</evidence>
<keyword evidence="4 9" id="KW-0547">Nucleotide-binding</keyword>
<feature type="binding site" evidence="9">
    <location>
        <position position="307"/>
    </location>
    <ligand>
        <name>ATP</name>
        <dbReference type="ChEBI" id="CHEBI:30616"/>
    </ligand>
</feature>
<evidence type="ECO:0000256" key="7">
    <source>
        <dbReference type="ARBA" id="ARBA00048741"/>
    </source>
</evidence>
<evidence type="ECO:0000313" key="12">
    <source>
        <dbReference type="EMBL" id="PAX16620.1"/>
    </source>
</evidence>
<dbReference type="PROSITE" id="PS51278">
    <property type="entry name" value="GATASE_TYPE_2"/>
    <property type="match status" value="1"/>
</dbReference>
<dbReference type="GO" id="GO:0005524">
    <property type="term" value="F:ATP binding"/>
    <property type="evidence" value="ECO:0007669"/>
    <property type="project" value="UniProtKB-KW"/>
</dbReference>
<comment type="caution">
    <text evidence="12">The sequence shown here is derived from an EMBL/GenBank/DDBJ whole genome shotgun (WGS) entry which is preliminary data.</text>
</comment>
<evidence type="ECO:0000256" key="4">
    <source>
        <dbReference type="ARBA" id="ARBA00022741"/>
    </source>
</evidence>
<dbReference type="Gene3D" id="3.40.50.620">
    <property type="entry name" value="HUPs"/>
    <property type="match status" value="2"/>
</dbReference>
<dbReference type="InterPro" id="IPR001962">
    <property type="entry name" value="Asn_synthase"/>
</dbReference>
<sequence>MCGLAGILGPGADDAHRLGAAMGLALAHRGPDAQGIWADAEAGVALVHRRLSILELSAAGAQPMHSADGRWVLAFNGEIYNHRALRAELEKSGGRHWRGHSDTEVLLEAIAQWGVKEALQRCTGMFALAAWDRQTRILTLARDRLGEKPLYVGRVGGDIVFGSELRAFRQHPAWRHDVEPAALTWMLEVGYVPAPWSIHPGIFKLPAASMLQLRPAQAWSKDVGGFCQQLQPYWQLDSEIEQARQSPWTGSESEALETLQSLLDDAVCAQMDADVPVAALLSGGIDSSLIVASMVKQAPGKVHAFTVGFDEPTLDETSAATATAQFLGVHHTVLPLQSNTALDLVESLPEVYDEPFADAAQLPALMVCHAAKGIAGVVLTGDGGDELFHGYQRYLDAARLWPWMTRTPARLRGWICRRAETLAECLPPGRLGRALIRQSTRLTSGDVPSYAMSLLRFPSMRTKAATLFLQDPAWPRLPACLLQAPIGEQLRYFDQAFTLPEGIHTKLDRASMRAGLELRVPMLDLRLLSFSWQLPLHWLANKDQGKCLLRKLAASQLPPATAHRRKHGFDVPVSQWLRGPLKKWSASLLAPHALENEPHLDAKRIQVLFKAHQSGKADYGYALWAVLMFRLWSLRYG</sequence>
<dbReference type="InterPro" id="IPR006426">
    <property type="entry name" value="Asn_synth_AEB"/>
</dbReference>
<keyword evidence="5 9" id="KW-0067">ATP-binding</keyword>
<feature type="binding site" evidence="9">
    <location>
        <position position="102"/>
    </location>
    <ligand>
        <name>L-glutamine</name>
        <dbReference type="ChEBI" id="CHEBI:58359"/>
    </ligand>
</feature>
<evidence type="ECO:0000256" key="6">
    <source>
        <dbReference type="ARBA" id="ARBA00022962"/>
    </source>
</evidence>
<organism evidence="12 13">
    <name type="scientific">Vandammella animalimorsus</name>
    <dbReference type="NCBI Taxonomy" id="2029117"/>
    <lineage>
        <taxon>Bacteria</taxon>
        <taxon>Pseudomonadati</taxon>
        <taxon>Pseudomonadota</taxon>
        <taxon>Betaproteobacteria</taxon>
        <taxon>Burkholderiales</taxon>
        <taxon>Comamonadaceae</taxon>
        <taxon>Vandammella</taxon>
    </lineage>
</organism>
<dbReference type="AlphaFoldDB" id="A0A2A2T4Y6"/>
<dbReference type="InterPro" id="IPR014729">
    <property type="entry name" value="Rossmann-like_a/b/a_fold"/>
</dbReference>
<accession>A0A2A2T4Y6</accession>
<dbReference type="InterPro" id="IPR033738">
    <property type="entry name" value="AsnB_N"/>
</dbReference>
<dbReference type="GeneID" id="93874323"/>
<dbReference type="SUPFAM" id="SSF52402">
    <property type="entry name" value="Adenine nucleotide alpha hydrolases-like"/>
    <property type="match status" value="1"/>
</dbReference>
<reference evidence="12 13" key="1">
    <citation type="submission" date="2017-08" db="EMBL/GenBank/DDBJ databases">
        <title>WGS of Clinical strains of the CDC Group NO-1 linked to zoonotic infections in humans.</title>
        <authorList>
            <person name="Bernier A.-M."/>
            <person name="Bernard K."/>
        </authorList>
    </citation>
    <scope>NUCLEOTIDE SEQUENCE [LARGE SCALE GENOMIC DNA]</scope>
    <source>
        <strain evidence="12 13">NML91-0035</strain>
    </source>
</reference>
<comment type="catalytic activity">
    <reaction evidence="7">
        <text>L-aspartate + L-glutamine + ATP + H2O = L-asparagine + L-glutamate + AMP + diphosphate + H(+)</text>
        <dbReference type="Rhea" id="RHEA:12228"/>
        <dbReference type="ChEBI" id="CHEBI:15377"/>
        <dbReference type="ChEBI" id="CHEBI:15378"/>
        <dbReference type="ChEBI" id="CHEBI:29985"/>
        <dbReference type="ChEBI" id="CHEBI:29991"/>
        <dbReference type="ChEBI" id="CHEBI:30616"/>
        <dbReference type="ChEBI" id="CHEBI:33019"/>
        <dbReference type="ChEBI" id="CHEBI:58048"/>
        <dbReference type="ChEBI" id="CHEBI:58359"/>
        <dbReference type="ChEBI" id="CHEBI:456215"/>
        <dbReference type="EC" id="6.3.5.4"/>
    </reaction>
</comment>
<dbReference type="GO" id="GO:0004066">
    <property type="term" value="F:asparagine synthase (glutamine-hydrolyzing) activity"/>
    <property type="evidence" value="ECO:0007669"/>
    <property type="project" value="UniProtKB-EC"/>
</dbReference>
<evidence type="ECO:0000256" key="5">
    <source>
        <dbReference type="ARBA" id="ARBA00022840"/>
    </source>
</evidence>
<feature type="site" description="Important for beta-aspartyl-AMP intermediate formation" evidence="10">
    <location>
        <position position="382"/>
    </location>
</feature>
<evidence type="ECO:0000256" key="2">
    <source>
        <dbReference type="ARBA" id="ARBA00005752"/>
    </source>
</evidence>
<evidence type="ECO:0000259" key="11">
    <source>
        <dbReference type="PROSITE" id="PS51278"/>
    </source>
</evidence>
<dbReference type="EMBL" id="NTBI01000006">
    <property type="protein sequence ID" value="PAX16620.1"/>
    <property type="molecule type" value="Genomic_DNA"/>
</dbReference>
<dbReference type="CDD" id="cd01991">
    <property type="entry name" value="Asn_synthase_B_C"/>
    <property type="match status" value="1"/>
</dbReference>
<dbReference type="Pfam" id="PF13522">
    <property type="entry name" value="GATase_6"/>
    <property type="match status" value="1"/>
</dbReference>
<keyword evidence="6 8" id="KW-0315">Glutamine amidotransferase</keyword>
<dbReference type="InterPro" id="IPR029055">
    <property type="entry name" value="Ntn_hydrolases_N"/>
</dbReference>
<dbReference type="InterPro" id="IPR051786">
    <property type="entry name" value="ASN_synthetase/amidase"/>
</dbReference>
<keyword evidence="8" id="KW-0061">Asparagine biosynthesis</keyword>
<dbReference type="PANTHER" id="PTHR43284:SF1">
    <property type="entry name" value="ASPARAGINE SYNTHETASE"/>
    <property type="match status" value="1"/>
</dbReference>
<dbReference type="EC" id="6.3.5.4" evidence="3"/>